<dbReference type="GO" id="GO:0016491">
    <property type="term" value="F:oxidoreductase activity"/>
    <property type="evidence" value="ECO:0007669"/>
    <property type="project" value="UniProtKB-KW"/>
</dbReference>
<dbReference type="SUPFAM" id="SSF51197">
    <property type="entry name" value="Clavaminate synthase-like"/>
    <property type="match status" value="1"/>
</dbReference>
<keyword evidence="3 5" id="KW-0560">Oxidoreductase</keyword>
<dbReference type="PANTHER" id="PTHR10209:SF881">
    <property type="entry name" value="FI07970P-RELATED"/>
    <property type="match status" value="1"/>
</dbReference>
<dbReference type="OrthoDB" id="288590at2759"/>
<evidence type="ECO:0000259" key="6">
    <source>
        <dbReference type="PROSITE" id="PS51471"/>
    </source>
</evidence>
<evidence type="ECO:0000256" key="4">
    <source>
        <dbReference type="ARBA" id="ARBA00023004"/>
    </source>
</evidence>
<dbReference type="InterPro" id="IPR044861">
    <property type="entry name" value="IPNS-like_FE2OG_OXY"/>
</dbReference>
<dbReference type="PRINTS" id="PR00682">
    <property type="entry name" value="IPNSYNTHASE"/>
</dbReference>
<dbReference type="GO" id="GO:0046872">
    <property type="term" value="F:metal ion binding"/>
    <property type="evidence" value="ECO:0007669"/>
    <property type="project" value="UniProtKB-KW"/>
</dbReference>
<dbReference type="Pfam" id="PF14226">
    <property type="entry name" value="DIOX_N"/>
    <property type="match status" value="1"/>
</dbReference>
<protein>
    <recommendedName>
        <fullName evidence="6">Fe2OG dioxygenase domain-containing protein</fullName>
    </recommendedName>
</protein>
<dbReference type="Gene3D" id="2.60.120.330">
    <property type="entry name" value="B-lactam Antibiotic, Isopenicillin N Synthase, Chain"/>
    <property type="match status" value="1"/>
</dbReference>
<reference evidence="7 8" key="1">
    <citation type="submission" date="2017-03" db="EMBL/GenBank/DDBJ databases">
        <title>Genomes of endolithic fungi from Antarctica.</title>
        <authorList>
            <person name="Coleine C."/>
            <person name="Masonjones S."/>
            <person name="Stajich J.E."/>
        </authorList>
    </citation>
    <scope>NUCLEOTIDE SEQUENCE [LARGE SCALE GENOMIC DNA]</scope>
    <source>
        <strain evidence="7 8">CCFEE 6314</strain>
    </source>
</reference>
<evidence type="ECO:0000256" key="1">
    <source>
        <dbReference type="ARBA" id="ARBA00008056"/>
    </source>
</evidence>
<dbReference type="GO" id="GO:0044283">
    <property type="term" value="P:small molecule biosynthetic process"/>
    <property type="evidence" value="ECO:0007669"/>
    <property type="project" value="UniProtKB-ARBA"/>
</dbReference>
<dbReference type="PROSITE" id="PS51471">
    <property type="entry name" value="FE2OG_OXY"/>
    <property type="match status" value="1"/>
</dbReference>
<gene>
    <name evidence="7" type="ORF">B0A52_10080</name>
</gene>
<evidence type="ECO:0000256" key="3">
    <source>
        <dbReference type="ARBA" id="ARBA00023002"/>
    </source>
</evidence>
<keyword evidence="2 5" id="KW-0479">Metal-binding</keyword>
<dbReference type="InterPro" id="IPR026992">
    <property type="entry name" value="DIOX_N"/>
</dbReference>
<proteinExistence type="inferred from homology"/>
<evidence type="ECO:0000313" key="7">
    <source>
        <dbReference type="EMBL" id="RVX66188.1"/>
    </source>
</evidence>
<evidence type="ECO:0000256" key="5">
    <source>
        <dbReference type="RuleBase" id="RU003682"/>
    </source>
</evidence>
<evidence type="ECO:0000313" key="8">
    <source>
        <dbReference type="Proteomes" id="UP000288859"/>
    </source>
</evidence>
<dbReference type="EMBL" id="NAJM01000067">
    <property type="protein sequence ID" value="RVX66188.1"/>
    <property type="molecule type" value="Genomic_DNA"/>
</dbReference>
<dbReference type="AlphaFoldDB" id="A0A438MT75"/>
<dbReference type="InterPro" id="IPR027443">
    <property type="entry name" value="IPNS-like_sf"/>
</dbReference>
<organism evidence="7 8">
    <name type="scientific">Exophiala mesophila</name>
    <name type="common">Black yeast-like fungus</name>
    <dbReference type="NCBI Taxonomy" id="212818"/>
    <lineage>
        <taxon>Eukaryota</taxon>
        <taxon>Fungi</taxon>
        <taxon>Dikarya</taxon>
        <taxon>Ascomycota</taxon>
        <taxon>Pezizomycotina</taxon>
        <taxon>Eurotiomycetes</taxon>
        <taxon>Chaetothyriomycetidae</taxon>
        <taxon>Chaetothyriales</taxon>
        <taxon>Herpotrichiellaceae</taxon>
        <taxon>Exophiala</taxon>
    </lineage>
</organism>
<keyword evidence="4 5" id="KW-0408">Iron</keyword>
<sequence>MLCTEASSVDFRGQTDDLAVRERESVMGSIGEVVPDKINSLPVIDFSRYTAGSAEERLAVSRELVQAFKSVGFVYLLNHGIPNDMVHEAFDWMSKFFNLPQKELCAPSLLRPKAVPESRSYKLRGYSPVGGEKISQSIDADEVSKLRQVEDVRDMFDFGADIGVPSIREPNMWPSEEVLPGFKDFSMKFFWTCNGAGLDVLRAIALGLDLPENFFADAHSDNDHLIRYHHYPQVDRKSLVEGTKARVGAHSDYGTMTLLFQDKVGGLEVEHPTKKGQFDPAPYLEGAAIVNIGDFLQRWTNDVLKSTLHRVVAPQVDDGTGFTRERRSIPFFMQADRHTTVQCAPGLEGETGVKYPPITAMEHLYQRTANSY</sequence>
<accession>A0A438MT75</accession>
<dbReference type="VEuPathDB" id="FungiDB:PV10_08398"/>
<comment type="caution">
    <text evidence="7">The sequence shown here is derived from an EMBL/GenBank/DDBJ whole genome shotgun (WGS) entry which is preliminary data.</text>
</comment>
<evidence type="ECO:0000256" key="2">
    <source>
        <dbReference type="ARBA" id="ARBA00022723"/>
    </source>
</evidence>
<dbReference type="InterPro" id="IPR005123">
    <property type="entry name" value="Oxoglu/Fe-dep_dioxygenase_dom"/>
</dbReference>
<dbReference type="PANTHER" id="PTHR10209">
    <property type="entry name" value="OXIDOREDUCTASE, 2OG-FE II OXYGENASE FAMILY PROTEIN"/>
    <property type="match status" value="1"/>
</dbReference>
<name>A0A438MT75_EXOME</name>
<dbReference type="Pfam" id="PF03171">
    <property type="entry name" value="2OG-FeII_Oxy"/>
    <property type="match status" value="1"/>
</dbReference>
<dbReference type="Proteomes" id="UP000288859">
    <property type="component" value="Unassembled WGS sequence"/>
</dbReference>
<comment type="similarity">
    <text evidence="1 5">Belongs to the iron/ascorbate-dependent oxidoreductase family.</text>
</comment>
<feature type="domain" description="Fe2OG dioxygenase" evidence="6">
    <location>
        <begin position="221"/>
        <end position="335"/>
    </location>
</feature>